<feature type="region of interest" description="Disordered" evidence="1">
    <location>
        <begin position="53"/>
        <end position="75"/>
    </location>
</feature>
<dbReference type="Proteomes" id="UP000241462">
    <property type="component" value="Unassembled WGS sequence"/>
</dbReference>
<sequence length="160" mass="18257">MYVASVHKTSQRSTYMYLRQDDTGLMWSRGLSLSCRTSFTTWGFEEVLGQPGPIRNTHLSSTSVERKDRKRRHVPSEDSIRPTVLLARVLLQSVRVRQSSRIYPIGILEAVNFTVEREMECSAISLLILLNLLPQSNQIRHAQKAGNTTASPWYLLTIHT</sequence>
<keyword evidence="3" id="KW-1185">Reference proteome</keyword>
<name>A0A2T3AJM6_9PEZI</name>
<accession>A0A2T3AJM6</accession>
<dbReference type="AlphaFoldDB" id="A0A2T3AJM6"/>
<reference evidence="2 3" key="1">
    <citation type="journal article" date="2018" name="Mycol. Prog.">
        <title>Coniella lustricola, a new species from submerged detritus.</title>
        <authorList>
            <person name="Raudabaugh D.B."/>
            <person name="Iturriaga T."/>
            <person name="Carver A."/>
            <person name="Mondo S."/>
            <person name="Pangilinan J."/>
            <person name="Lipzen A."/>
            <person name="He G."/>
            <person name="Amirebrahimi M."/>
            <person name="Grigoriev I.V."/>
            <person name="Miller A.N."/>
        </authorList>
    </citation>
    <scope>NUCLEOTIDE SEQUENCE [LARGE SCALE GENOMIC DNA]</scope>
    <source>
        <strain evidence="2 3">B22-T-1</strain>
    </source>
</reference>
<evidence type="ECO:0000313" key="3">
    <source>
        <dbReference type="Proteomes" id="UP000241462"/>
    </source>
</evidence>
<organism evidence="2 3">
    <name type="scientific">Coniella lustricola</name>
    <dbReference type="NCBI Taxonomy" id="2025994"/>
    <lineage>
        <taxon>Eukaryota</taxon>
        <taxon>Fungi</taxon>
        <taxon>Dikarya</taxon>
        <taxon>Ascomycota</taxon>
        <taxon>Pezizomycotina</taxon>
        <taxon>Sordariomycetes</taxon>
        <taxon>Sordariomycetidae</taxon>
        <taxon>Diaporthales</taxon>
        <taxon>Schizoparmaceae</taxon>
        <taxon>Coniella</taxon>
    </lineage>
</organism>
<dbReference type="InParanoid" id="A0A2T3AJM6"/>
<proteinExistence type="predicted"/>
<gene>
    <name evidence="2" type="ORF">BD289DRAFT_7089</name>
</gene>
<protein>
    <submittedName>
        <fullName evidence="2">Uncharacterized protein</fullName>
    </submittedName>
</protein>
<evidence type="ECO:0000313" key="2">
    <source>
        <dbReference type="EMBL" id="PSS00764.1"/>
    </source>
</evidence>
<evidence type="ECO:0000256" key="1">
    <source>
        <dbReference type="SAM" id="MobiDB-lite"/>
    </source>
</evidence>
<dbReference type="EMBL" id="KZ678381">
    <property type="protein sequence ID" value="PSS00764.1"/>
    <property type="molecule type" value="Genomic_DNA"/>
</dbReference>